<feature type="non-terminal residue" evidence="1">
    <location>
        <position position="1"/>
    </location>
</feature>
<accession>A0AA36HY93</accession>
<name>A0AA36HY93_9DINO</name>
<evidence type="ECO:0000313" key="1">
    <source>
        <dbReference type="EMBL" id="CAJ1377301.1"/>
    </source>
</evidence>
<keyword evidence="2" id="KW-1185">Reference proteome</keyword>
<protein>
    <submittedName>
        <fullName evidence="1">Uncharacterized protein</fullName>
    </submittedName>
</protein>
<comment type="caution">
    <text evidence="1">The sequence shown here is derived from an EMBL/GenBank/DDBJ whole genome shotgun (WGS) entry which is preliminary data.</text>
</comment>
<evidence type="ECO:0000313" key="2">
    <source>
        <dbReference type="Proteomes" id="UP001178507"/>
    </source>
</evidence>
<dbReference type="AlphaFoldDB" id="A0AA36HY93"/>
<dbReference type="EMBL" id="CAUJNA010000453">
    <property type="protein sequence ID" value="CAJ1377301.1"/>
    <property type="molecule type" value="Genomic_DNA"/>
</dbReference>
<proteinExistence type="predicted"/>
<dbReference type="Proteomes" id="UP001178507">
    <property type="component" value="Unassembled WGS sequence"/>
</dbReference>
<sequence length="258" mass="27603">RRRRFWLLRCARSRLELQRVDAAAWSAVGAPGSRHRVVYAVDGGWSVLKVAAQAGSHEPELRLARNSRLRGLFRSVIGRSVCALMNRMEWQRRELHFIASERVPPLSEHLRGADVGICGQTFAAAVGHASAARYELGDVVAGSGRNAAAIAQAVRGLLEGAEEGSLAPALQVGGASARAASVTRSFCQGLDALETSLGVGQEEEAVSACVGLRANGCALAAVAVFTHDPATDVLAGKRRLASRRFAPMSARCARRRRW</sequence>
<organism evidence="1 2">
    <name type="scientific">Effrenium voratum</name>
    <dbReference type="NCBI Taxonomy" id="2562239"/>
    <lineage>
        <taxon>Eukaryota</taxon>
        <taxon>Sar</taxon>
        <taxon>Alveolata</taxon>
        <taxon>Dinophyceae</taxon>
        <taxon>Suessiales</taxon>
        <taxon>Symbiodiniaceae</taxon>
        <taxon>Effrenium</taxon>
    </lineage>
</organism>
<reference evidence="1" key="1">
    <citation type="submission" date="2023-08" db="EMBL/GenBank/DDBJ databases">
        <authorList>
            <person name="Chen Y."/>
            <person name="Shah S."/>
            <person name="Dougan E. K."/>
            <person name="Thang M."/>
            <person name="Chan C."/>
        </authorList>
    </citation>
    <scope>NUCLEOTIDE SEQUENCE</scope>
</reference>
<gene>
    <name evidence="1" type="ORF">EVOR1521_LOCUS6137</name>
</gene>